<evidence type="ECO:0000313" key="3">
    <source>
        <dbReference type="Proteomes" id="UP000799771"/>
    </source>
</evidence>
<dbReference type="RefSeq" id="XP_033524815.1">
    <property type="nucleotide sequence ID" value="XM_033662597.1"/>
</dbReference>
<feature type="compositionally biased region" description="Low complexity" evidence="1">
    <location>
        <begin position="21"/>
        <end position="42"/>
    </location>
</feature>
<dbReference type="AlphaFoldDB" id="A0A6A6AH84"/>
<name>A0A6A6AH84_9PLEO</name>
<dbReference type="Proteomes" id="UP000799771">
    <property type="component" value="Unassembled WGS sequence"/>
</dbReference>
<evidence type="ECO:0000256" key="1">
    <source>
        <dbReference type="SAM" id="MobiDB-lite"/>
    </source>
</evidence>
<dbReference type="EMBL" id="ML977504">
    <property type="protein sequence ID" value="KAF2130428.1"/>
    <property type="molecule type" value="Genomic_DNA"/>
</dbReference>
<sequence length="122" mass="13039">MSHHKDVTSRAPGLAHCVTISPATTRTQSPSTSPSHLPHLTPALPPPSQKYQQPRSHLSSPVQPSHLTTPSHQSPIHLFSSPISFAPTVSQKPILAGATRAICACVPPSHSSRWLQVPVSRT</sequence>
<gene>
    <name evidence="2" type="ORF">P153DRAFT_217710</name>
</gene>
<organism evidence="2 3">
    <name type="scientific">Dothidotthia symphoricarpi CBS 119687</name>
    <dbReference type="NCBI Taxonomy" id="1392245"/>
    <lineage>
        <taxon>Eukaryota</taxon>
        <taxon>Fungi</taxon>
        <taxon>Dikarya</taxon>
        <taxon>Ascomycota</taxon>
        <taxon>Pezizomycotina</taxon>
        <taxon>Dothideomycetes</taxon>
        <taxon>Pleosporomycetidae</taxon>
        <taxon>Pleosporales</taxon>
        <taxon>Dothidotthiaceae</taxon>
        <taxon>Dothidotthia</taxon>
    </lineage>
</organism>
<evidence type="ECO:0000313" key="2">
    <source>
        <dbReference type="EMBL" id="KAF2130428.1"/>
    </source>
</evidence>
<feature type="compositionally biased region" description="Polar residues" evidence="1">
    <location>
        <begin position="49"/>
        <end position="74"/>
    </location>
</feature>
<keyword evidence="3" id="KW-1185">Reference proteome</keyword>
<accession>A0A6A6AH84</accession>
<reference evidence="2" key="1">
    <citation type="journal article" date="2020" name="Stud. Mycol.">
        <title>101 Dothideomycetes genomes: a test case for predicting lifestyles and emergence of pathogens.</title>
        <authorList>
            <person name="Haridas S."/>
            <person name="Albert R."/>
            <person name="Binder M."/>
            <person name="Bloem J."/>
            <person name="Labutti K."/>
            <person name="Salamov A."/>
            <person name="Andreopoulos B."/>
            <person name="Baker S."/>
            <person name="Barry K."/>
            <person name="Bills G."/>
            <person name="Bluhm B."/>
            <person name="Cannon C."/>
            <person name="Castanera R."/>
            <person name="Culley D."/>
            <person name="Daum C."/>
            <person name="Ezra D."/>
            <person name="Gonzalez J."/>
            <person name="Henrissat B."/>
            <person name="Kuo A."/>
            <person name="Liang C."/>
            <person name="Lipzen A."/>
            <person name="Lutzoni F."/>
            <person name="Magnuson J."/>
            <person name="Mondo S."/>
            <person name="Nolan M."/>
            <person name="Ohm R."/>
            <person name="Pangilinan J."/>
            <person name="Park H.-J."/>
            <person name="Ramirez L."/>
            <person name="Alfaro M."/>
            <person name="Sun H."/>
            <person name="Tritt A."/>
            <person name="Yoshinaga Y."/>
            <person name="Zwiers L.-H."/>
            <person name="Turgeon B."/>
            <person name="Goodwin S."/>
            <person name="Spatafora J."/>
            <person name="Crous P."/>
            <person name="Grigoriev I."/>
        </authorList>
    </citation>
    <scope>NUCLEOTIDE SEQUENCE</scope>
    <source>
        <strain evidence="2">CBS 119687</strain>
    </source>
</reference>
<protein>
    <submittedName>
        <fullName evidence="2">Uncharacterized protein</fullName>
    </submittedName>
</protein>
<dbReference type="GeneID" id="54403029"/>
<feature type="region of interest" description="Disordered" evidence="1">
    <location>
        <begin position="1"/>
        <end position="75"/>
    </location>
</feature>
<proteinExistence type="predicted"/>